<sequence length="135" mass="14441">MGQGHICLATEVNPEADTPAQKEENGEQLAAGGLPAAERVTAQNRTTARGSEQAFWGSDPAAIEASGQAVETQIATIAIDVNLLRTDLRSVAEKSVATEKRVRTMRTELDHLKDTVATLEAKTRNLEMRVEGAEG</sequence>
<keyword evidence="4" id="KW-1185">Reference proteome</keyword>
<evidence type="ECO:0000313" key="3">
    <source>
        <dbReference type="EMBL" id="KAJ1195164.1"/>
    </source>
</evidence>
<dbReference type="Proteomes" id="UP001066276">
    <property type="component" value="Chromosome 2_2"/>
</dbReference>
<dbReference type="AlphaFoldDB" id="A0AAV7V3K8"/>
<feature type="coiled-coil region" evidence="1">
    <location>
        <begin position="102"/>
        <end position="129"/>
    </location>
</feature>
<dbReference type="EMBL" id="JANPWB010000004">
    <property type="protein sequence ID" value="KAJ1195164.1"/>
    <property type="molecule type" value="Genomic_DNA"/>
</dbReference>
<reference evidence="3" key="1">
    <citation type="journal article" date="2022" name="bioRxiv">
        <title>Sequencing and chromosome-scale assembly of the giantPleurodeles waltlgenome.</title>
        <authorList>
            <person name="Brown T."/>
            <person name="Elewa A."/>
            <person name="Iarovenko S."/>
            <person name="Subramanian E."/>
            <person name="Araus A.J."/>
            <person name="Petzold A."/>
            <person name="Susuki M."/>
            <person name="Suzuki K.-i.T."/>
            <person name="Hayashi T."/>
            <person name="Toyoda A."/>
            <person name="Oliveira C."/>
            <person name="Osipova E."/>
            <person name="Leigh N.D."/>
            <person name="Simon A."/>
            <person name="Yun M.H."/>
        </authorList>
    </citation>
    <scope>NUCLEOTIDE SEQUENCE</scope>
    <source>
        <strain evidence="3">20211129_DDA</strain>
        <tissue evidence="3">Liver</tissue>
    </source>
</reference>
<feature type="region of interest" description="Disordered" evidence="2">
    <location>
        <begin position="1"/>
        <end position="55"/>
    </location>
</feature>
<accession>A0AAV7V3K8</accession>
<evidence type="ECO:0000256" key="1">
    <source>
        <dbReference type="SAM" id="Coils"/>
    </source>
</evidence>
<evidence type="ECO:0000313" key="4">
    <source>
        <dbReference type="Proteomes" id="UP001066276"/>
    </source>
</evidence>
<name>A0AAV7V3K8_PLEWA</name>
<comment type="caution">
    <text evidence="3">The sequence shown here is derived from an EMBL/GenBank/DDBJ whole genome shotgun (WGS) entry which is preliminary data.</text>
</comment>
<feature type="compositionally biased region" description="Polar residues" evidence="2">
    <location>
        <begin position="41"/>
        <end position="50"/>
    </location>
</feature>
<proteinExistence type="predicted"/>
<gene>
    <name evidence="3" type="ORF">NDU88_004445</name>
</gene>
<organism evidence="3 4">
    <name type="scientific">Pleurodeles waltl</name>
    <name type="common">Iberian ribbed newt</name>
    <dbReference type="NCBI Taxonomy" id="8319"/>
    <lineage>
        <taxon>Eukaryota</taxon>
        <taxon>Metazoa</taxon>
        <taxon>Chordata</taxon>
        <taxon>Craniata</taxon>
        <taxon>Vertebrata</taxon>
        <taxon>Euteleostomi</taxon>
        <taxon>Amphibia</taxon>
        <taxon>Batrachia</taxon>
        <taxon>Caudata</taxon>
        <taxon>Salamandroidea</taxon>
        <taxon>Salamandridae</taxon>
        <taxon>Pleurodelinae</taxon>
        <taxon>Pleurodeles</taxon>
    </lineage>
</organism>
<keyword evidence="1" id="KW-0175">Coiled coil</keyword>
<protein>
    <submittedName>
        <fullName evidence="3">Uncharacterized protein</fullName>
    </submittedName>
</protein>
<evidence type="ECO:0000256" key="2">
    <source>
        <dbReference type="SAM" id="MobiDB-lite"/>
    </source>
</evidence>